<dbReference type="InterPro" id="IPR058596">
    <property type="entry name" value="TraC-like_dom"/>
</dbReference>
<dbReference type="EMBL" id="LBWF01000001">
    <property type="protein sequence ID" value="KKR02604.1"/>
    <property type="molecule type" value="Genomic_DNA"/>
</dbReference>
<reference evidence="2 3" key="1">
    <citation type="journal article" date="2015" name="Nature">
        <title>rRNA introns, odd ribosomes, and small enigmatic genomes across a large radiation of phyla.</title>
        <authorList>
            <person name="Brown C.T."/>
            <person name="Hug L.A."/>
            <person name="Thomas B.C."/>
            <person name="Sharon I."/>
            <person name="Castelle C.J."/>
            <person name="Singh A."/>
            <person name="Wilkins M.J."/>
            <person name="Williams K.H."/>
            <person name="Banfield J.F."/>
        </authorList>
    </citation>
    <scope>NUCLEOTIDE SEQUENCE [LARGE SCALE GENOMIC DNA]</scope>
    <source>
        <strain evidence="3">GW2011_GWA1_39_13</strain>
    </source>
</reference>
<dbReference type="Pfam" id="PF26593">
    <property type="entry name" value="TraC-like"/>
    <property type="match status" value="1"/>
</dbReference>
<dbReference type="AlphaFoldDB" id="A0A0G0MEZ5"/>
<sequence>MATQSTKQLVEISNIIDNVVLLKNGSLRSVIEVTAINFELRSEGEQIAILQNFQRFVNSIDFPLQIVINSRKLNIDEYVKFVEKSSGELTNELLKIQATEYSKFIKELSDLSNIMSKKFYIVIPFYVFEAPSKAGITQSLKSIFKPSTVAKELTPEQLETYKSQLLQRTELIFDGLVGMGLKTRTLEKDDLMNLFYGLYNPSTKSDFKSTEDNTLDLK</sequence>
<protein>
    <recommendedName>
        <fullName evidence="1">TraC-like domain-containing protein</fullName>
    </recommendedName>
</protein>
<accession>A0A0G0MEZ5</accession>
<evidence type="ECO:0000313" key="2">
    <source>
        <dbReference type="EMBL" id="KKR02604.1"/>
    </source>
</evidence>
<gene>
    <name evidence="2" type="ORF">UT29_C0001G0084</name>
</gene>
<evidence type="ECO:0000313" key="3">
    <source>
        <dbReference type="Proteomes" id="UP000034845"/>
    </source>
</evidence>
<dbReference type="Proteomes" id="UP000034845">
    <property type="component" value="Unassembled WGS sequence"/>
</dbReference>
<proteinExistence type="predicted"/>
<organism evidence="2 3">
    <name type="scientific">Yanofskybacteria sp. (strain GW2011_GWA1_39_13)</name>
    <dbReference type="NCBI Taxonomy" id="1619019"/>
    <lineage>
        <taxon>Bacteria</taxon>
        <taxon>Candidatus Yanofskyibacteriota</taxon>
    </lineage>
</organism>
<name>A0A0G0MEZ5_YANXG</name>
<evidence type="ECO:0000259" key="1">
    <source>
        <dbReference type="Pfam" id="PF26593"/>
    </source>
</evidence>
<comment type="caution">
    <text evidence="2">The sequence shown here is derived from an EMBL/GenBank/DDBJ whole genome shotgun (WGS) entry which is preliminary data.</text>
</comment>
<feature type="domain" description="TraC-like" evidence="1">
    <location>
        <begin position="20"/>
        <end position="130"/>
    </location>
</feature>